<dbReference type="AlphaFoldDB" id="A0A318RCD2"/>
<feature type="region of interest" description="Disordered" evidence="1">
    <location>
        <begin position="69"/>
        <end position="88"/>
    </location>
</feature>
<proteinExistence type="predicted"/>
<dbReference type="Proteomes" id="UP000247591">
    <property type="component" value="Unassembled WGS sequence"/>
</dbReference>
<accession>A0A318RCD2</accession>
<keyword evidence="3" id="KW-1185">Reference proteome</keyword>
<evidence type="ECO:0000313" key="2">
    <source>
        <dbReference type="EMBL" id="PYE13002.1"/>
    </source>
</evidence>
<name>A0A318RCD2_WILLI</name>
<dbReference type="EMBL" id="QJSP01000019">
    <property type="protein sequence ID" value="PYE13002.1"/>
    <property type="molecule type" value="Genomic_DNA"/>
</dbReference>
<protein>
    <submittedName>
        <fullName evidence="2">Uncharacterized protein</fullName>
    </submittedName>
</protein>
<organism evidence="2 3">
    <name type="scientific">Williamsia limnetica</name>
    <dbReference type="NCBI Taxonomy" id="882452"/>
    <lineage>
        <taxon>Bacteria</taxon>
        <taxon>Bacillati</taxon>
        <taxon>Actinomycetota</taxon>
        <taxon>Actinomycetes</taxon>
        <taxon>Mycobacteriales</taxon>
        <taxon>Nocardiaceae</taxon>
        <taxon>Williamsia</taxon>
    </lineage>
</organism>
<gene>
    <name evidence="2" type="ORF">DFR67_119112</name>
</gene>
<evidence type="ECO:0000313" key="3">
    <source>
        <dbReference type="Proteomes" id="UP000247591"/>
    </source>
</evidence>
<evidence type="ECO:0000256" key="1">
    <source>
        <dbReference type="SAM" id="MobiDB-lite"/>
    </source>
</evidence>
<comment type="caution">
    <text evidence="2">The sequence shown here is derived from an EMBL/GenBank/DDBJ whole genome shotgun (WGS) entry which is preliminary data.</text>
</comment>
<sequence length="88" mass="9135">MVNSRLLGPDHEGDIRPTAEADAIPGVARVFNVEHIVFKMVGSGDAHLGVCSPEPTNFGGRGQTFLVTANSSPARMPPITGPTTGTHA</sequence>
<reference evidence="2 3" key="1">
    <citation type="submission" date="2018-06" db="EMBL/GenBank/DDBJ databases">
        <title>Genomic Encyclopedia of Type Strains, Phase IV (KMG-IV): sequencing the most valuable type-strain genomes for metagenomic binning, comparative biology and taxonomic classification.</title>
        <authorList>
            <person name="Goeker M."/>
        </authorList>
    </citation>
    <scope>NUCLEOTIDE SEQUENCE [LARGE SCALE GENOMIC DNA]</scope>
    <source>
        <strain evidence="2 3">DSM 45521</strain>
    </source>
</reference>